<evidence type="ECO:0000313" key="7">
    <source>
        <dbReference type="EMBL" id="SUM67217.1"/>
    </source>
</evidence>
<dbReference type="Gene3D" id="3.40.50.300">
    <property type="entry name" value="P-loop containing nucleotide triphosphate hydrolases"/>
    <property type="match status" value="1"/>
</dbReference>
<evidence type="ECO:0000256" key="2">
    <source>
        <dbReference type="ARBA" id="ARBA00005417"/>
    </source>
</evidence>
<evidence type="ECO:0000256" key="5">
    <source>
        <dbReference type="ARBA" id="ARBA00023136"/>
    </source>
</evidence>
<proteinExistence type="inferred from homology"/>
<dbReference type="AlphaFoldDB" id="A0A380GYB0"/>
<evidence type="ECO:0000259" key="6">
    <source>
        <dbReference type="Pfam" id="PF00005"/>
    </source>
</evidence>
<dbReference type="GO" id="GO:0016887">
    <property type="term" value="F:ATP hydrolysis activity"/>
    <property type="evidence" value="ECO:0007669"/>
    <property type="project" value="InterPro"/>
</dbReference>
<dbReference type="PANTHER" id="PTHR43297:SF2">
    <property type="entry name" value="DIPEPTIDE TRANSPORT ATP-BINDING PROTEIN DPPD"/>
    <property type="match status" value="1"/>
</dbReference>
<sequence length="140" mass="15984">MIYMNLKNHKVILKSYPFMLSGGMLQRLMIALALALKPELIITDELTTALDTVTQYEVLNTFEDIKQHFDCSMIFISHDLTVINKIADRVMVMKEGCLVETGETNIILQTPQHDYTAYLLSTEKKVSDHFQCVIRGELDA</sequence>
<accession>A0A380GYB0</accession>
<evidence type="ECO:0000256" key="1">
    <source>
        <dbReference type="ARBA" id="ARBA00004370"/>
    </source>
</evidence>
<keyword evidence="3" id="KW-0813">Transport</keyword>
<evidence type="ECO:0000313" key="8">
    <source>
        <dbReference type="Proteomes" id="UP000255425"/>
    </source>
</evidence>
<dbReference type="GO" id="GO:0016020">
    <property type="term" value="C:membrane"/>
    <property type="evidence" value="ECO:0007669"/>
    <property type="project" value="UniProtKB-SubCell"/>
</dbReference>
<dbReference type="InterPro" id="IPR050388">
    <property type="entry name" value="ABC_Ni/Peptide_Import"/>
</dbReference>
<dbReference type="EMBL" id="UHDZ01000001">
    <property type="protein sequence ID" value="SUM67217.1"/>
    <property type="molecule type" value="Genomic_DNA"/>
</dbReference>
<dbReference type="EC" id="3.6.3.-" evidence="7"/>
<dbReference type="InterPro" id="IPR003439">
    <property type="entry name" value="ABC_transporter-like_ATP-bd"/>
</dbReference>
<dbReference type="Proteomes" id="UP000255425">
    <property type="component" value="Unassembled WGS sequence"/>
</dbReference>
<keyword evidence="8" id="KW-1185">Reference proteome</keyword>
<dbReference type="InterPro" id="IPR027417">
    <property type="entry name" value="P-loop_NTPase"/>
</dbReference>
<protein>
    <submittedName>
        <fullName evidence="7">Opp-1D protein</fullName>
        <ecNumber evidence="7">3.6.3.-</ecNumber>
    </submittedName>
</protein>
<comment type="subcellular location">
    <subcellularLocation>
        <location evidence="1">Membrane</location>
    </subcellularLocation>
</comment>
<keyword evidence="4" id="KW-1003">Cell membrane</keyword>
<dbReference type="PANTHER" id="PTHR43297">
    <property type="entry name" value="OLIGOPEPTIDE TRANSPORT ATP-BINDING PROTEIN APPD"/>
    <property type="match status" value="1"/>
</dbReference>
<feature type="domain" description="ABC transporter" evidence="6">
    <location>
        <begin position="9"/>
        <end position="47"/>
    </location>
</feature>
<evidence type="ECO:0000256" key="3">
    <source>
        <dbReference type="ARBA" id="ARBA00022448"/>
    </source>
</evidence>
<gene>
    <name evidence="7" type="primary">gsiA_1</name>
    <name evidence="7" type="ORF">NCTC11807_00139</name>
</gene>
<reference evidence="7 8" key="1">
    <citation type="submission" date="2018-06" db="EMBL/GenBank/DDBJ databases">
        <authorList>
            <consortium name="Pathogen Informatics"/>
            <person name="Doyle S."/>
        </authorList>
    </citation>
    <scope>NUCLEOTIDE SEQUENCE [LARGE SCALE GENOMIC DNA]</scope>
    <source>
        <strain evidence="7 8">NCTC11807</strain>
    </source>
</reference>
<comment type="similarity">
    <text evidence="2">Belongs to the ABC transporter superfamily.</text>
</comment>
<organism evidence="7 8">
    <name type="scientific">Staphylococcus saccharolyticus</name>
    <dbReference type="NCBI Taxonomy" id="33028"/>
    <lineage>
        <taxon>Bacteria</taxon>
        <taxon>Bacillati</taxon>
        <taxon>Bacillota</taxon>
        <taxon>Bacilli</taxon>
        <taxon>Bacillales</taxon>
        <taxon>Staphylococcaceae</taxon>
        <taxon>Staphylococcus</taxon>
    </lineage>
</organism>
<keyword evidence="5" id="KW-0472">Membrane</keyword>
<dbReference type="SUPFAM" id="SSF52540">
    <property type="entry name" value="P-loop containing nucleoside triphosphate hydrolases"/>
    <property type="match status" value="1"/>
</dbReference>
<dbReference type="GO" id="GO:0005524">
    <property type="term" value="F:ATP binding"/>
    <property type="evidence" value="ECO:0007669"/>
    <property type="project" value="InterPro"/>
</dbReference>
<dbReference type="Pfam" id="PF00005">
    <property type="entry name" value="ABC_tran"/>
    <property type="match status" value="1"/>
</dbReference>
<name>A0A380GYB0_9STAP</name>
<keyword evidence="7" id="KW-0378">Hydrolase</keyword>
<evidence type="ECO:0000256" key="4">
    <source>
        <dbReference type="ARBA" id="ARBA00022475"/>
    </source>
</evidence>